<proteinExistence type="predicted"/>
<gene>
    <name evidence="2" type="ORF">OHC33_008008</name>
</gene>
<protein>
    <submittedName>
        <fullName evidence="2">Uncharacterized protein</fullName>
    </submittedName>
</protein>
<evidence type="ECO:0000256" key="1">
    <source>
        <dbReference type="SAM" id="MobiDB-lite"/>
    </source>
</evidence>
<comment type="caution">
    <text evidence="2">The sequence shown here is derived from an EMBL/GenBank/DDBJ whole genome shotgun (WGS) entry which is preliminary data.</text>
</comment>
<feature type="region of interest" description="Disordered" evidence="1">
    <location>
        <begin position="1"/>
        <end position="26"/>
    </location>
</feature>
<keyword evidence="3" id="KW-1185">Reference proteome</keyword>
<dbReference type="Proteomes" id="UP001316803">
    <property type="component" value="Unassembled WGS sequence"/>
</dbReference>
<organism evidence="2 3">
    <name type="scientific">Knufia fluminis</name>
    <dbReference type="NCBI Taxonomy" id="191047"/>
    <lineage>
        <taxon>Eukaryota</taxon>
        <taxon>Fungi</taxon>
        <taxon>Dikarya</taxon>
        <taxon>Ascomycota</taxon>
        <taxon>Pezizomycotina</taxon>
        <taxon>Eurotiomycetes</taxon>
        <taxon>Chaetothyriomycetidae</taxon>
        <taxon>Chaetothyriales</taxon>
        <taxon>Trichomeriaceae</taxon>
        <taxon>Knufia</taxon>
    </lineage>
</organism>
<sequence>MASHNARDSHPNPPKQSTPNPYQRLYDKHVTPEFKRVFRDENSDFGELKRLFSEVESKLDDPADMRKLIPNMPTFPGLSKSVGKKEGYQVFDVEKGDASEELYQRALAKAKKRDPITGVELIHDYRDDKVFTHQAKASSDERKWVIGKDEFPGLKIVEQKC</sequence>
<feature type="compositionally biased region" description="Basic and acidic residues" evidence="1">
    <location>
        <begin position="1"/>
        <end position="10"/>
    </location>
</feature>
<evidence type="ECO:0000313" key="2">
    <source>
        <dbReference type="EMBL" id="KAK5950936.1"/>
    </source>
</evidence>
<evidence type="ECO:0000313" key="3">
    <source>
        <dbReference type="Proteomes" id="UP001316803"/>
    </source>
</evidence>
<dbReference type="AlphaFoldDB" id="A0AAN8F476"/>
<dbReference type="EMBL" id="JAKLMC020000023">
    <property type="protein sequence ID" value="KAK5950936.1"/>
    <property type="molecule type" value="Genomic_DNA"/>
</dbReference>
<name>A0AAN8F476_9EURO</name>
<reference evidence="2 3" key="1">
    <citation type="submission" date="2022-12" db="EMBL/GenBank/DDBJ databases">
        <title>Genomic features and morphological characterization of a novel Knufia sp. strain isolated from spacecraft assembly facility.</title>
        <authorList>
            <person name="Teixeira M."/>
            <person name="Chander A.M."/>
            <person name="Stajich J.E."/>
            <person name="Venkateswaran K."/>
        </authorList>
    </citation>
    <scope>NUCLEOTIDE SEQUENCE [LARGE SCALE GENOMIC DNA]</scope>
    <source>
        <strain evidence="2 3">FJI-L2-BK-P2</strain>
    </source>
</reference>
<accession>A0AAN8F476</accession>